<keyword evidence="4" id="KW-0804">Transcription</keyword>
<evidence type="ECO:0000256" key="3">
    <source>
        <dbReference type="ARBA" id="ARBA00023125"/>
    </source>
</evidence>
<dbReference type="GO" id="GO:0030246">
    <property type="term" value="F:carbohydrate binding"/>
    <property type="evidence" value="ECO:0007669"/>
    <property type="project" value="InterPro"/>
</dbReference>
<dbReference type="SUPFAM" id="SSF100950">
    <property type="entry name" value="NagB/RpiA/CoA transferase-like"/>
    <property type="match status" value="1"/>
</dbReference>
<dbReference type="Proteomes" id="UP000028700">
    <property type="component" value="Unassembled WGS sequence"/>
</dbReference>
<reference evidence="6" key="1">
    <citation type="journal article" date="2014" name="Genome Announc.">
        <title>Draft Genome Sequence of Lactobacillus oryzae Strain SG293T.</title>
        <authorList>
            <person name="Tanizawa Y."/>
            <person name="Fujisawa T."/>
            <person name="Mochizuki T."/>
            <person name="Kaminuma E."/>
            <person name="Nakamura Y."/>
            <person name="Tohno M."/>
        </authorList>
    </citation>
    <scope>NUCLEOTIDE SEQUENCE [LARGE SCALE GENOMIC DNA]</scope>
    <source>
        <strain evidence="6">SG293</strain>
    </source>
</reference>
<proteinExistence type="inferred from homology"/>
<comment type="similarity">
    <text evidence="1">Belongs to the SorC transcriptional regulatory family.</text>
</comment>
<evidence type="ECO:0000259" key="5">
    <source>
        <dbReference type="Pfam" id="PF04198"/>
    </source>
</evidence>
<dbReference type="Pfam" id="PF04198">
    <property type="entry name" value="Sugar-bind"/>
    <property type="match status" value="1"/>
</dbReference>
<dbReference type="AlphaFoldDB" id="A0A081BHP6"/>
<dbReference type="STRING" id="1291743.LOSG293_080500"/>
<protein>
    <submittedName>
        <fullName evidence="6">Citrate lyase regulator, SorC family</fullName>
    </submittedName>
</protein>
<dbReference type="Gene3D" id="3.40.50.1360">
    <property type="match status" value="1"/>
</dbReference>
<evidence type="ECO:0000256" key="4">
    <source>
        <dbReference type="ARBA" id="ARBA00023163"/>
    </source>
</evidence>
<dbReference type="InterPro" id="IPR051054">
    <property type="entry name" value="SorC_transcr_regulators"/>
</dbReference>
<dbReference type="PANTHER" id="PTHR34294:SF1">
    <property type="entry name" value="TRANSCRIPTIONAL REGULATOR LSRR"/>
    <property type="match status" value="1"/>
</dbReference>
<keyword evidence="3" id="KW-0238">DNA-binding</keyword>
<evidence type="ECO:0000313" key="6">
    <source>
        <dbReference type="EMBL" id="GAK47564.1"/>
    </source>
</evidence>
<keyword evidence="6" id="KW-0456">Lyase</keyword>
<organism evidence="6 7">
    <name type="scientific">Secundilactobacillus oryzae JCM 18671</name>
    <dbReference type="NCBI Taxonomy" id="1291743"/>
    <lineage>
        <taxon>Bacteria</taxon>
        <taxon>Bacillati</taxon>
        <taxon>Bacillota</taxon>
        <taxon>Bacilli</taxon>
        <taxon>Lactobacillales</taxon>
        <taxon>Lactobacillaceae</taxon>
        <taxon>Secundilactobacillus</taxon>
    </lineage>
</organism>
<evidence type="ECO:0000256" key="2">
    <source>
        <dbReference type="ARBA" id="ARBA00023015"/>
    </source>
</evidence>
<evidence type="ECO:0000256" key="1">
    <source>
        <dbReference type="ARBA" id="ARBA00010466"/>
    </source>
</evidence>
<keyword evidence="2" id="KW-0805">Transcription regulation</keyword>
<dbReference type="GO" id="GO:0003677">
    <property type="term" value="F:DNA binding"/>
    <property type="evidence" value="ECO:0007669"/>
    <property type="project" value="UniProtKB-KW"/>
</dbReference>
<dbReference type="EMBL" id="BBJM01000008">
    <property type="protein sequence ID" value="GAK47564.1"/>
    <property type="molecule type" value="Genomic_DNA"/>
</dbReference>
<feature type="domain" description="Sugar-binding" evidence="5">
    <location>
        <begin position="59"/>
        <end position="310"/>
    </location>
</feature>
<comment type="caution">
    <text evidence="6">The sequence shown here is derived from an EMBL/GenBank/DDBJ whole genome shotgun (WGS) entry which is preliminary data.</text>
</comment>
<dbReference type="InterPro" id="IPR037171">
    <property type="entry name" value="NagB/RpiA_transferase-like"/>
</dbReference>
<accession>A0A081BHP6</accession>
<gene>
    <name evidence="6" type="primary">citR</name>
    <name evidence="6" type="ORF">LOSG293_080500</name>
</gene>
<dbReference type="OrthoDB" id="58802at2"/>
<keyword evidence="7" id="KW-1185">Reference proteome</keyword>
<dbReference type="RefSeq" id="WP_034527004.1">
    <property type="nucleotide sequence ID" value="NZ_BBJM01000008.1"/>
</dbReference>
<evidence type="ECO:0000313" key="7">
    <source>
        <dbReference type="Proteomes" id="UP000028700"/>
    </source>
</evidence>
<dbReference type="eggNOG" id="COG2390">
    <property type="taxonomic scope" value="Bacteria"/>
</dbReference>
<sequence length="315" mass="35184">MDDTKNKEQLANLARDFYLSKMTIAEISKKYNLSRYLISKSLDEALETGLVKININAPIDRNLELEAFFKKNFNIQNAYIIKDADSSNEDSENIVEFAAQTIQEMITRNRIIGVSWGGTVLNTINHFQSEVRDDTVFTQFMGDNLKYNSVSGSTPLVQKAASKYSAKYVTVPGPLYILNDNIRQSLQEEPALVPAFSMMSKMDMLFTGIGTIASINSISTWRQHVPEILENVDLDKVSGMLYGRPYDINGNILTSGKDKFFGASMDTILSVPTRLGIIKSKFKGRALLGALRGELLTDFVTNEGVANRVLMEMNS</sequence>
<dbReference type="InterPro" id="IPR007324">
    <property type="entry name" value="Sugar-bd_dom_put"/>
</dbReference>
<dbReference type="Gene3D" id="1.10.10.60">
    <property type="entry name" value="Homeodomain-like"/>
    <property type="match status" value="1"/>
</dbReference>
<name>A0A081BHP6_9LACO</name>
<dbReference type="PANTHER" id="PTHR34294">
    <property type="entry name" value="TRANSCRIPTIONAL REGULATOR-RELATED"/>
    <property type="match status" value="1"/>
</dbReference>
<dbReference type="GO" id="GO:0016829">
    <property type="term" value="F:lyase activity"/>
    <property type="evidence" value="ECO:0007669"/>
    <property type="project" value="UniProtKB-KW"/>
</dbReference>